<dbReference type="Pfam" id="PF20335">
    <property type="entry name" value="DUF6630"/>
    <property type="match status" value="1"/>
</dbReference>
<proteinExistence type="predicted"/>
<dbReference type="InterPro" id="IPR028983">
    <property type="entry name" value="PA2201-like_C"/>
</dbReference>
<dbReference type="Gene3D" id="1.10.3920.10">
    <property type="entry name" value="PA2201 C-terminal domain-like"/>
    <property type="match status" value="1"/>
</dbReference>
<evidence type="ECO:0000313" key="3">
    <source>
        <dbReference type="EMBL" id="MRX09289.1"/>
    </source>
</evidence>
<accession>A0A6L5QHV0</accession>
<reference evidence="3 4" key="1">
    <citation type="submission" date="2019-11" db="EMBL/GenBank/DDBJ databases">
        <title>Novel species isolated from a subtropical stream in China.</title>
        <authorList>
            <person name="Lu H."/>
        </authorList>
    </citation>
    <scope>NUCLEOTIDE SEQUENCE [LARGE SCALE GENOMIC DNA]</scope>
    <source>
        <strain evidence="3 4">FT25W</strain>
    </source>
</reference>
<feature type="domain" description="DUF6630" evidence="2">
    <location>
        <begin position="181"/>
        <end position="285"/>
    </location>
</feature>
<evidence type="ECO:0000313" key="4">
    <source>
        <dbReference type="Proteomes" id="UP000481037"/>
    </source>
</evidence>
<comment type="caution">
    <text evidence="3">The sequence shown here is derived from an EMBL/GenBank/DDBJ whole genome shotgun (WGS) entry which is preliminary data.</text>
</comment>
<dbReference type="Pfam" id="PF08929">
    <property type="entry name" value="PoNi_C"/>
    <property type="match status" value="1"/>
</dbReference>
<name>A0A6L5QHV0_9BURK</name>
<organism evidence="3 4">
    <name type="scientific">Duganella alba</name>
    <dbReference type="NCBI Taxonomy" id="2666081"/>
    <lineage>
        <taxon>Bacteria</taxon>
        <taxon>Pseudomonadati</taxon>
        <taxon>Pseudomonadota</taxon>
        <taxon>Betaproteobacteria</taxon>
        <taxon>Burkholderiales</taxon>
        <taxon>Oxalobacteraceae</taxon>
        <taxon>Telluria group</taxon>
        <taxon>Duganella</taxon>
    </lineage>
</organism>
<sequence>MLLAVNPRHKVQKKYKSDKYQKIWLDPVVRVLALPPQQRPAAMAKHMQQWTRIMRPFGWKPNLKDMPDSDRWFRHFAFEVALACALYDIDDSAFNTHPYYPRDLVDYYRAHIRSTRDGWRGEYVGAGVEVIAPPPPVKADLANSKRKNLARWVELAADGDIGATDSVLEITGKLRKVRDPEELLSALFDNDIAVHADIKDDDSLESQISSLNEARGLPPFEGPLAPPQGPARCEAMLHTWEEESPARGYSVVQIDLQDDAWHAVLVRSIYRDELLELSEALEIPLLVSLKT</sequence>
<dbReference type="Proteomes" id="UP000481037">
    <property type="component" value="Unassembled WGS sequence"/>
</dbReference>
<feature type="domain" description="PoNi C-terminal" evidence="1">
    <location>
        <begin position="8"/>
        <end position="104"/>
    </location>
</feature>
<dbReference type="InterPro" id="IPR015025">
    <property type="entry name" value="PoNi_C"/>
</dbReference>
<gene>
    <name evidence="3" type="ORF">GJ697_15710</name>
</gene>
<dbReference type="AlphaFoldDB" id="A0A6L5QHV0"/>
<keyword evidence="4" id="KW-1185">Reference proteome</keyword>
<evidence type="ECO:0000259" key="1">
    <source>
        <dbReference type="Pfam" id="PF08929"/>
    </source>
</evidence>
<dbReference type="EMBL" id="WKJM01000012">
    <property type="protein sequence ID" value="MRX09289.1"/>
    <property type="molecule type" value="Genomic_DNA"/>
</dbReference>
<protein>
    <submittedName>
        <fullName evidence="3">DUF1911 domain-containing protein</fullName>
    </submittedName>
</protein>
<dbReference type="SUPFAM" id="SSF140731">
    <property type="entry name" value="PA2201 C-terminal domain-like"/>
    <property type="match status" value="1"/>
</dbReference>
<dbReference type="InterPro" id="IPR046582">
    <property type="entry name" value="DUF6630"/>
</dbReference>
<evidence type="ECO:0000259" key="2">
    <source>
        <dbReference type="Pfam" id="PF20335"/>
    </source>
</evidence>